<evidence type="ECO:0000313" key="3">
    <source>
        <dbReference type="Proteomes" id="UP000663870"/>
    </source>
</evidence>
<gene>
    <name evidence="2" type="ORF">JXQ802_LOCUS26791</name>
</gene>
<dbReference type="EMBL" id="CAJNOL010000950">
    <property type="protein sequence ID" value="CAF1247442.1"/>
    <property type="molecule type" value="Genomic_DNA"/>
</dbReference>
<comment type="caution">
    <text evidence="2">The sequence shown here is derived from an EMBL/GenBank/DDBJ whole genome shotgun (WGS) entry which is preliminary data.</text>
</comment>
<keyword evidence="1" id="KW-1133">Transmembrane helix</keyword>
<organism evidence="2 3">
    <name type="scientific">Rotaria sordida</name>
    <dbReference type="NCBI Taxonomy" id="392033"/>
    <lineage>
        <taxon>Eukaryota</taxon>
        <taxon>Metazoa</taxon>
        <taxon>Spiralia</taxon>
        <taxon>Gnathifera</taxon>
        <taxon>Rotifera</taxon>
        <taxon>Eurotatoria</taxon>
        <taxon>Bdelloidea</taxon>
        <taxon>Philodinida</taxon>
        <taxon>Philodinidae</taxon>
        <taxon>Rotaria</taxon>
    </lineage>
</organism>
<name>A0A814ZS21_9BILA</name>
<keyword evidence="1" id="KW-0812">Transmembrane</keyword>
<dbReference type="AlphaFoldDB" id="A0A814ZS21"/>
<evidence type="ECO:0000313" key="2">
    <source>
        <dbReference type="EMBL" id="CAF1247442.1"/>
    </source>
</evidence>
<accession>A0A814ZS21</accession>
<keyword evidence="1" id="KW-0472">Membrane</keyword>
<reference evidence="2" key="1">
    <citation type="submission" date="2021-02" db="EMBL/GenBank/DDBJ databases">
        <authorList>
            <person name="Nowell W R."/>
        </authorList>
    </citation>
    <scope>NUCLEOTIDE SEQUENCE</scope>
</reference>
<protein>
    <submittedName>
        <fullName evidence="2">Uncharacterized protein</fullName>
    </submittedName>
</protein>
<feature type="transmembrane region" description="Helical" evidence="1">
    <location>
        <begin position="6"/>
        <end position="24"/>
    </location>
</feature>
<sequence length="78" mass="8942">MDAVWYNLAAFMLPAFVQFNRFLISILCSYMREHAFTNASIAEKQIDGITELREFDVSYPYSSINPRLTLSSFPPTLA</sequence>
<evidence type="ECO:0000256" key="1">
    <source>
        <dbReference type="SAM" id="Phobius"/>
    </source>
</evidence>
<keyword evidence="3" id="KW-1185">Reference proteome</keyword>
<proteinExistence type="predicted"/>
<dbReference type="Proteomes" id="UP000663870">
    <property type="component" value="Unassembled WGS sequence"/>
</dbReference>